<comment type="caution">
    <text evidence="1">The sequence shown here is derived from an EMBL/GenBank/DDBJ whole genome shotgun (WGS) entry which is preliminary data.</text>
</comment>
<name>A0ACC0GM82_9ERIC</name>
<protein>
    <submittedName>
        <fullName evidence="1">Uncharacterized protein</fullName>
    </submittedName>
</protein>
<accession>A0ACC0GM82</accession>
<feature type="non-terminal residue" evidence="1">
    <location>
        <position position="154"/>
    </location>
</feature>
<sequence length="154" mass="16855">GQYGTESSGGNGKQHEQVQAVVALRSGRKLEPQSVASDATRVRKGDHGGSPNENKGEGETIKRDDLVPSTSLEPKAPYVPKAPFPQCLDTPSPFNKKAASIEAMMEVFKQVKINLPLLEAIKQVPSYAKFLKDLCTQKRKSRTHVSQKVLLTEQ</sequence>
<gene>
    <name evidence="1" type="ORF">LOK49_LG09G00555</name>
</gene>
<reference evidence="1 2" key="1">
    <citation type="journal article" date="2022" name="Plant J.">
        <title>Chromosome-level genome of Camellia lanceoleosa provides a valuable resource for understanding genome evolution and self-incompatibility.</title>
        <authorList>
            <person name="Gong W."/>
            <person name="Xiao S."/>
            <person name="Wang L."/>
            <person name="Liao Z."/>
            <person name="Chang Y."/>
            <person name="Mo W."/>
            <person name="Hu G."/>
            <person name="Li W."/>
            <person name="Zhao G."/>
            <person name="Zhu H."/>
            <person name="Hu X."/>
            <person name="Ji K."/>
            <person name="Xiang X."/>
            <person name="Song Q."/>
            <person name="Yuan D."/>
            <person name="Jin S."/>
            <person name="Zhang L."/>
        </authorList>
    </citation>
    <scope>NUCLEOTIDE SEQUENCE [LARGE SCALE GENOMIC DNA]</scope>
    <source>
        <strain evidence="1">SQ_2022a</strain>
    </source>
</reference>
<dbReference type="EMBL" id="CM045765">
    <property type="protein sequence ID" value="KAI8001191.1"/>
    <property type="molecule type" value="Genomic_DNA"/>
</dbReference>
<evidence type="ECO:0000313" key="1">
    <source>
        <dbReference type="EMBL" id="KAI8001191.1"/>
    </source>
</evidence>
<organism evidence="1 2">
    <name type="scientific">Camellia lanceoleosa</name>
    <dbReference type="NCBI Taxonomy" id="1840588"/>
    <lineage>
        <taxon>Eukaryota</taxon>
        <taxon>Viridiplantae</taxon>
        <taxon>Streptophyta</taxon>
        <taxon>Embryophyta</taxon>
        <taxon>Tracheophyta</taxon>
        <taxon>Spermatophyta</taxon>
        <taxon>Magnoliopsida</taxon>
        <taxon>eudicotyledons</taxon>
        <taxon>Gunneridae</taxon>
        <taxon>Pentapetalae</taxon>
        <taxon>asterids</taxon>
        <taxon>Ericales</taxon>
        <taxon>Theaceae</taxon>
        <taxon>Camellia</taxon>
    </lineage>
</organism>
<keyword evidence="2" id="KW-1185">Reference proteome</keyword>
<proteinExistence type="predicted"/>
<evidence type="ECO:0000313" key="2">
    <source>
        <dbReference type="Proteomes" id="UP001060215"/>
    </source>
</evidence>
<feature type="non-terminal residue" evidence="1">
    <location>
        <position position="1"/>
    </location>
</feature>
<dbReference type="Proteomes" id="UP001060215">
    <property type="component" value="Chromosome 8"/>
</dbReference>